<keyword evidence="3 4" id="KW-0539">Nucleus</keyword>
<dbReference type="GO" id="GO:0005524">
    <property type="term" value="F:ATP binding"/>
    <property type="evidence" value="ECO:0007669"/>
    <property type="project" value="UniProtKB-UniRule"/>
</dbReference>
<feature type="region of interest" description="Disordered" evidence="6">
    <location>
        <begin position="198"/>
        <end position="223"/>
    </location>
</feature>
<dbReference type="SMART" id="SM00951">
    <property type="entry name" value="QLQ"/>
    <property type="match status" value="1"/>
</dbReference>
<dbReference type="InterPro" id="IPR014978">
    <property type="entry name" value="Gln-Leu-Gln_QLQ"/>
</dbReference>
<comment type="similarity">
    <text evidence="2 5">Belongs to the GRF family.</text>
</comment>
<dbReference type="GO" id="GO:0006351">
    <property type="term" value="P:DNA-templated transcription"/>
    <property type="evidence" value="ECO:0007669"/>
    <property type="project" value="UniProtKB-UniRule"/>
</dbReference>
<evidence type="ECO:0000256" key="1">
    <source>
        <dbReference type="ARBA" id="ARBA00004123"/>
    </source>
</evidence>
<feature type="compositionally biased region" description="Basic and acidic residues" evidence="6">
    <location>
        <begin position="1"/>
        <end position="13"/>
    </location>
</feature>
<evidence type="ECO:0000256" key="4">
    <source>
        <dbReference type="PROSITE-ProRule" id="PRU01002"/>
    </source>
</evidence>
<feature type="compositionally biased region" description="Low complexity" evidence="6">
    <location>
        <begin position="350"/>
        <end position="360"/>
    </location>
</feature>
<evidence type="ECO:0000259" key="7">
    <source>
        <dbReference type="PROSITE" id="PS51666"/>
    </source>
</evidence>
<keyword evidence="5" id="KW-0805">Transcription regulation</keyword>
<comment type="caution">
    <text evidence="9">The sequence shown here is derived from an EMBL/GenBank/DDBJ whole genome shotgun (WGS) entry which is preliminary data.</text>
</comment>
<feature type="short sequence motif" description="Bipartite nuclear localization signal" evidence="4">
    <location>
        <begin position="198"/>
        <end position="205"/>
    </location>
</feature>
<feature type="domain" description="QLQ" evidence="7">
    <location>
        <begin position="93"/>
        <end position="128"/>
    </location>
</feature>
<feature type="compositionally biased region" description="Polar residues" evidence="6">
    <location>
        <begin position="326"/>
        <end position="344"/>
    </location>
</feature>
<feature type="short sequence motif" description="Bipartite nuclear localization signal" evidence="4">
    <location>
        <begin position="170"/>
        <end position="180"/>
    </location>
</feature>
<dbReference type="PANTHER" id="PTHR31602">
    <property type="entry name" value="GROWTH-REGULATING FACTOR 5"/>
    <property type="match status" value="1"/>
</dbReference>
<dbReference type="GO" id="GO:0099402">
    <property type="term" value="P:plant organ development"/>
    <property type="evidence" value="ECO:0007669"/>
    <property type="project" value="UniProtKB-ARBA"/>
</dbReference>
<evidence type="ECO:0000256" key="5">
    <source>
        <dbReference type="RuleBase" id="RU367127"/>
    </source>
</evidence>
<dbReference type="GO" id="GO:0006355">
    <property type="term" value="P:regulation of DNA-templated transcription"/>
    <property type="evidence" value="ECO:0007669"/>
    <property type="project" value="InterPro"/>
</dbReference>
<dbReference type="Pfam" id="PF08879">
    <property type="entry name" value="WRC"/>
    <property type="match status" value="1"/>
</dbReference>
<feature type="compositionally biased region" description="Low complexity" evidence="6">
    <location>
        <begin position="209"/>
        <end position="223"/>
    </location>
</feature>
<dbReference type="PROSITE" id="PS51667">
    <property type="entry name" value="WRC"/>
    <property type="match status" value="1"/>
</dbReference>
<reference evidence="9 10" key="1">
    <citation type="journal article" date="2021" name="Hortic Res">
        <title>The domestication of Cucurbita argyrosperma as revealed by the genome of its wild relative.</title>
        <authorList>
            <person name="Barrera-Redondo J."/>
            <person name="Sanchez-de la Vega G."/>
            <person name="Aguirre-Liguori J.A."/>
            <person name="Castellanos-Morales G."/>
            <person name="Gutierrez-Guerrero Y.T."/>
            <person name="Aguirre-Dugua X."/>
            <person name="Aguirre-Planter E."/>
            <person name="Tenaillon M.I."/>
            <person name="Lira-Saade R."/>
            <person name="Eguiarte L.E."/>
        </authorList>
    </citation>
    <scope>NUCLEOTIDE SEQUENCE [LARGE SCALE GENOMIC DNA]</scope>
    <source>
        <strain evidence="9">JBR-2021</strain>
    </source>
</reference>
<gene>
    <name evidence="9" type="primary">GRF4</name>
    <name evidence="9" type="ORF">SDJN03_20682</name>
</gene>
<dbReference type="InterPro" id="IPR031137">
    <property type="entry name" value="GRF"/>
</dbReference>
<organism evidence="9 10">
    <name type="scientific">Cucurbita argyrosperma subsp. sororia</name>
    <dbReference type="NCBI Taxonomy" id="37648"/>
    <lineage>
        <taxon>Eukaryota</taxon>
        <taxon>Viridiplantae</taxon>
        <taxon>Streptophyta</taxon>
        <taxon>Embryophyta</taxon>
        <taxon>Tracheophyta</taxon>
        <taxon>Spermatophyta</taxon>
        <taxon>Magnoliopsida</taxon>
        <taxon>eudicotyledons</taxon>
        <taxon>Gunneridae</taxon>
        <taxon>Pentapetalae</taxon>
        <taxon>rosids</taxon>
        <taxon>fabids</taxon>
        <taxon>Cucurbitales</taxon>
        <taxon>Cucurbitaceae</taxon>
        <taxon>Cucurbiteae</taxon>
        <taxon>Cucurbita</taxon>
    </lineage>
</organism>
<comment type="subcellular location">
    <subcellularLocation>
        <location evidence="1 4 5">Nucleus</location>
    </subcellularLocation>
</comment>
<keyword evidence="5" id="KW-0010">Activator</keyword>
<feature type="non-terminal residue" evidence="9">
    <location>
        <position position="1"/>
    </location>
</feature>
<feature type="domain" description="WRC" evidence="8">
    <location>
        <begin position="165"/>
        <end position="209"/>
    </location>
</feature>
<dbReference type="GO" id="GO:0005634">
    <property type="term" value="C:nucleus"/>
    <property type="evidence" value="ECO:0007669"/>
    <property type="project" value="UniProtKB-SubCell"/>
</dbReference>
<dbReference type="PROSITE" id="PS51666">
    <property type="entry name" value="QLQ"/>
    <property type="match status" value="1"/>
</dbReference>
<accession>A0AAV6MEL6</accession>
<comment type="domain">
    <text evidence="5">The QLQ domain and WRC domain may be involved in protein-protein interaction and DNA-binding, respectively.</text>
</comment>
<keyword evidence="5" id="KW-0804">Transcription</keyword>
<name>A0AAV6MEL6_9ROSI</name>
<evidence type="ECO:0000313" key="10">
    <source>
        <dbReference type="Proteomes" id="UP000685013"/>
    </source>
</evidence>
<protein>
    <recommendedName>
        <fullName evidence="5">Growth-regulating factor</fullName>
    </recommendedName>
</protein>
<feature type="region of interest" description="Disordered" evidence="6">
    <location>
        <begin position="320"/>
        <end position="381"/>
    </location>
</feature>
<sequence length="438" mass="47580">MDFDLKKCRRQAESEEEKEVEEPQHSAKICKFFVEQPHRLQQQQQQQPSSCSSVLPLFVPGSINDSKASIMLSAFPDSTSSSSSHRLPRMLGYFSVAQRHELELQALIFRYMLAGAAVPPELLHPIKKSLLSSTAPFFLHHPLQHFPHYPTSLLQAGYWGRAAMDPEPGRCRRTDGKKWRCSRDVVAGQKYCERHMHRGRNRSRKPVETTTTKPTSTTTTNTTTTTAAVSSGGCSLCSNANRVVGGGGGRPFLTVESGNYSCVCGQTPSVDLLHLNQGASSDSLSENKNFYESHKEASAGDGKSDGHILRHFFDDWPRSENGGCGSDNSNASQRMNPTSLSISVAGNPPSSSSDVSLKLSTGGGSDQGSGDPHLHQNGNIDGEHMHLNWAAGWAATQMASMGGPLAEALRSANKNSLPTTVLHQLQRTTNSEATFIST</sequence>
<evidence type="ECO:0000256" key="6">
    <source>
        <dbReference type="SAM" id="MobiDB-lite"/>
    </source>
</evidence>
<evidence type="ECO:0000256" key="3">
    <source>
        <dbReference type="ARBA" id="ARBA00023242"/>
    </source>
</evidence>
<dbReference type="Pfam" id="PF08880">
    <property type="entry name" value="QLQ"/>
    <property type="match status" value="1"/>
</dbReference>
<keyword evidence="10" id="KW-1185">Reference proteome</keyword>
<dbReference type="Proteomes" id="UP000685013">
    <property type="component" value="Chromosome 14"/>
</dbReference>
<dbReference type="AlphaFoldDB" id="A0AAV6MEL6"/>
<evidence type="ECO:0000259" key="8">
    <source>
        <dbReference type="PROSITE" id="PS51667"/>
    </source>
</evidence>
<evidence type="ECO:0000313" key="9">
    <source>
        <dbReference type="EMBL" id="KAG6580680.1"/>
    </source>
</evidence>
<evidence type="ECO:0000256" key="2">
    <source>
        <dbReference type="ARBA" id="ARBA00008122"/>
    </source>
</evidence>
<dbReference type="EMBL" id="JAGKQH010000014">
    <property type="protein sequence ID" value="KAG6580680.1"/>
    <property type="molecule type" value="Genomic_DNA"/>
</dbReference>
<proteinExistence type="inferred from homology"/>
<comment type="function">
    <text evidence="5">Transcription activator.</text>
</comment>
<feature type="region of interest" description="Disordered" evidence="6">
    <location>
        <begin position="1"/>
        <end position="24"/>
    </location>
</feature>
<dbReference type="InterPro" id="IPR014977">
    <property type="entry name" value="WRC_dom"/>
</dbReference>
<dbReference type="PANTHER" id="PTHR31602:SF63">
    <property type="entry name" value="GROWTH-REGULATING FACTOR 3"/>
    <property type="match status" value="1"/>
</dbReference>